<organism evidence="2 3">
    <name type="scientific">Sphingomonas glacialis</name>
    <dbReference type="NCBI Taxonomy" id="658225"/>
    <lineage>
        <taxon>Bacteria</taxon>
        <taxon>Pseudomonadati</taxon>
        <taxon>Pseudomonadota</taxon>
        <taxon>Alphaproteobacteria</taxon>
        <taxon>Sphingomonadales</taxon>
        <taxon>Sphingomonadaceae</taxon>
        <taxon>Sphingomonas</taxon>
    </lineage>
</organism>
<name>A0ABQ3L7V7_9SPHN</name>
<evidence type="ECO:0000313" key="2">
    <source>
        <dbReference type="EMBL" id="GHH07229.1"/>
    </source>
</evidence>
<dbReference type="EMBL" id="BNAQ01000001">
    <property type="protein sequence ID" value="GHH07229.1"/>
    <property type="molecule type" value="Genomic_DNA"/>
</dbReference>
<gene>
    <name evidence="2" type="ORF">GCM10008023_01110</name>
</gene>
<dbReference type="Proteomes" id="UP000652430">
    <property type="component" value="Unassembled WGS sequence"/>
</dbReference>
<reference evidence="3" key="1">
    <citation type="journal article" date="2019" name="Int. J. Syst. Evol. Microbiol.">
        <title>The Global Catalogue of Microorganisms (GCM) 10K type strain sequencing project: providing services to taxonomists for standard genome sequencing and annotation.</title>
        <authorList>
            <consortium name="The Broad Institute Genomics Platform"/>
            <consortium name="The Broad Institute Genome Sequencing Center for Infectious Disease"/>
            <person name="Wu L."/>
            <person name="Ma J."/>
        </authorList>
    </citation>
    <scope>NUCLEOTIDE SEQUENCE [LARGE SCALE GENOMIC DNA]</scope>
    <source>
        <strain evidence="3">CGMCC 1.8957</strain>
    </source>
</reference>
<comment type="caution">
    <text evidence="2">The sequence shown here is derived from an EMBL/GenBank/DDBJ whole genome shotgun (WGS) entry which is preliminary data.</text>
</comment>
<sequence length="153" mass="16612">MKTLAITMLLLLVPAPSSAAGSSAGMPKPIFSCGIGTKRVSVNLVGSQLVYHYGTQQKEEMSIIGDRQSGNVFWLTQRMAGVEYQLRFKSGAYSYIVYTVEGNAMSGARPAAGLVVMQGTKTISDKKCAKYAEFQPNFDFSSLPEDSREYSAM</sequence>
<evidence type="ECO:0008006" key="4">
    <source>
        <dbReference type="Google" id="ProtNLM"/>
    </source>
</evidence>
<proteinExistence type="predicted"/>
<evidence type="ECO:0000256" key="1">
    <source>
        <dbReference type="SAM" id="SignalP"/>
    </source>
</evidence>
<accession>A0ABQ3L7V7</accession>
<feature type="signal peptide" evidence="1">
    <location>
        <begin position="1"/>
        <end position="19"/>
    </location>
</feature>
<evidence type="ECO:0000313" key="3">
    <source>
        <dbReference type="Proteomes" id="UP000652430"/>
    </source>
</evidence>
<keyword evidence="1" id="KW-0732">Signal</keyword>
<protein>
    <recommendedName>
        <fullName evidence="4">DUF2846 domain-containing protein</fullName>
    </recommendedName>
</protein>
<keyword evidence="3" id="KW-1185">Reference proteome</keyword>
<feature type="chain" id="PRO_5047321409" description="DUF2846 domain-containing protein" evidence="1">
    <location>
        <begin position="20"/>
        <end position="153"/>
    </location>
</feature>
<dbReference type="RefSeq" id="WP_189674679.1">
    <property type="nucleotide sequence ID" value="NZ_BNAQ01000001.1"/>
</dbReference>